<organism evidence="2 3">
    <name type="scientific">Paenibacillus oryzae</name>
    <dbReference type="NCBI Taxonomy" id="1844972"/>
    <lineage>
        <taxon>Bacteria</taxon>
        <taxon>Bacillati</taxon>
        <taxon>Bacillota</taxon>
        <taxon>Bacilli</taxon>
        <taxon>Bacillales</taxon>
        <taxon>Paenibacillaceae</taxon>
        <taxon>Paenibacillus</taxon>
    </lineage>
</organism>
<proteinExistence type="predicted"/>
<evidence type="ECO:0000313" key="3">
    <source>
        <dbReference type="Proteomes" id="UP000092024"/>
    </source>
</evidence>
<accession>A0A1A5YV96</accession>
<reference evidence="2 3" key="1">
    <citation type="submission" date="2016-05" db="EMBL/GenBank/DDBJ databases">
        <title>Paenibacillus oryzae. sp. nov., isolated from the rice root.</title>
        <authorList>
            <person name="Zhang J."/>
            <person name="Zhang X."/>
        </authorList>
    </citation>
    <scope>NUCLEOTIDE SEQUENCE [LARGE SCALE GENOMIC DNA]</scope>
    <source>
        <strain evidence="2 3">1DrF-4</strain>
    </source>
</reference>
<sequence>MESHIAEQKTMCRKYKADYMESELHLKVGISWNVKEGVEPIHGLRLMPEGDTTGWYIWGDEYSDADDFFVPLHVAHLDEWDPKISKYLGLPPGWRFVIAEDYEDVWFDEGLLKR</sequence>
<dbReference type="OrthoDB" id="7063432at2"/>
<evidence type="ECO:0000313" key="2">
    <source>
        <dbReference type="EMBL" id="OBR69310.1"/>
    </source>
</evidence>
<dbReference type="EMBL" id="LYPA01000019">
    <property type="protein sequence ID" value="OBR69310.1"/>
    <property type="molecule type" value="Genomic_DNA"/>
</dbReference>
<evidence type="ECO:0000259" key="1">
    <source>
        <dbReference type="Pfam" id="PF24719"/>
    </source>
</evidence>
<protein>
    <recommendedName>
        <fullName evidence="1">Imm33-like domain-containing protein</fullName>
    </recommendedName>
</protein>
<dbReference type="Pfam" id="PF24719">
    <property type="entry name" value="Imm33-like"/>
    <property type="match status" value="1"/>
</dbReference>
<gene>
    <name evidence="2" type="ORF">A7K91_02595</name>
</gene>
<dbReference type="Proteomes" id="UP000092024">
    <property type="component" value="Unassembled WGS sequence"/>
</dbReference>
<name>A0A1A5YV96_9BACL</name>
<comment type="caution">
    <text evidence="2">The sequence shown here is derived from an EMBL/GenBank/DDBJ whole genome shotgun (WGS) entry which is preliminary data.</text>
</comment>
<keyword evidence="3" id="KW-1185">Reference proteome</keyword>
<dbReference type="InterPro" id="IPR056509">
    <property type="entry name" value="Imm33-like"/>
</dbReference>
<feature type="domain" description="Imm33-like" evidence="1">
    <location>
        <begin position="7"/>
        <end position="108"/>
    </location>
</feature>
<dbReference type="AlphaFoldDB" id="A0A1A5YV96"/>
<dbReference type="STRING" id="1844972.A7K91_02595"/>